<feature type="non-terminal residue" evidence="1">
    <location>
        <position position="41"/>
    </location>
</feature>
<feature type="non-terminal residue" evidence="1">
    <location>
        <position position="1"/>
    </location>
</feature>
<reference evidence="1" key="1">
    <citation type="submission" date="2021-05" db="EMBL/GenBank/DDBJ databases">
        <title>Comparative genomics of three Colletotrichum scovillei strains and genetic complementation revealed genes involved fungal growth and virulence on chili pepper.</title>
        <authorList>
            <person name="Hsieh D.-K."/>
            <person name="Chuang S.-C."/>
            <person name="Chen C.-Y."/>
            <person name="Chao Y.-T."/>
            <person name="Lu M.-Y.J."/>
            <person name="Lee M.-H."/>
            <person name="Shih M.-C."/>
        </authorList>
    </citation>
    <scope>NUCLEOTIDE SEQUENCE</scope>
    <source>
        <strain evidence="1">Coll-153</strain>
    </source>
</reference>
<protein>
    <submittedName>
        <fullName evidence="1">Uncharacterized protein</fullName>
    </submittedName>
</protein>
<comment type="caution">
    <text evidence="1">The sequence shown here is derived from an EMBL/GenBank/DDBJ whole genome shotgun (WGS) entry which is preliminary data.</text>
</comment>
<gene>
    <name evidence="1" type="ORF">JMJ77_003124</name>
</gene>
<keyword evidence="2" id="KW-1185">Reference proteome</keyword>
<proteinExistence type="predicted"/>
<organism evidence="1 2">
    <name type="scientific">Colletotrichum scovillei</name>
    <dbReference type="NCBI Taxonomy" id="1209932"/>
    <lineage>
        <taxon>Eukaryota</taxon>
        <taxon>Fungi</taxon>
        <taxon>Dikarya</taxon>
        <taxon>Ascomycota</taxon>
        <taxon>Pezizomycotina</taxon>
        <taxon>Sordariomycetes</taxon>
        <taxon>Hypocreomycetidae</taxon>
        <taxon>Glomerellales</taxon>
        <taxon>Glomerellaceae</taxon>
        <taxon>Colletotrichum</taxon>
        <taxon>Colletotrichum acutatum species complex</taxon>
    </lineage>
</organism>
<evidence type="ECO:0000313" key="2">
    <source>
        <dbReference type="Proteomes" id="UP000699042"/>
    </source>
</evidence>
<dbReference type="EMBL" id="JAESDN010000012">
    <property type="protein sequence ID" value="KAG7043418.1"/>
    <property type="molecule type" value="Genomic_DNA"/>
</dbReference>
<dbReference type="Proteomes" id="UP000699042">
    <property type="component" value="Unassembled WGS sequence"/>
</dbReference>
<sequence length="41" mass="4799">NPNRGVNHKLEVHLLPVKSIRTQLLLVKLSSFSRDYRPADW</sequence>
<accession>A0A9P7QUI4</accession>
<dbReference type="AlphaFoldDB" id="A0A9P7QUI4"/>
<evidence type="ECO:0000313" key="1">
    <source>
        <dbReference type="EMBL" id="KAG7043418.1"/>
    </source>
</evidence>
<name>A0A9P7QUI4_9PEZI</name>